<dbReference type="eggNOG" id="COG4372">
    <property type="taxonomic scope" value="Bacteria"/>
</dbReference>
<dbReference type="OrthoDB" id="5424095at2"/>
<reference evidence="2 3" key="2">
    <citation type="journal article" date="2011" name="Stand. Genomic Sci.">
        <title>Complete genome sequence of Calditerrivibrio nitroreducens type strain (Yu37-1).</title>
        <authorList>
            <person name="Pitluck S."/>
            <person name="Sikorski J."/>
            <person name="Zeytun A."/>
            <person name="Lapidus A."/>
            <person name="Nolan M."/>
            <person name="Lucas S."/>
            <person name="Hammon N."/>
            <person name="Deshpande S."/>
            <person name="Cheng J.F."/>
            <person name="Tapia R."/>
            <person name="Han C."/>
            <person name="Goodwin L."/>
            <person name="Liolios K."/>
            <person name="Pagani I."/>
            <person name="Ivanova N."/>
            <person name="Mavromatis K."/>
            <person name="Pati A."/>
            <person name="Chen A."/>
            <person name="Palaniappan K."/>
            <person name="Hauser L."/>
            <person name="Chang Y.J."/>
            <person name="Jeffries C.D."/>
            <person name="Detter J.C."/>
            <person name="Brambilla E."/>
            <person name="Djao O.D."/>
            <person name="Rohde M."/>
            <person name="Spring S."/>
            <person name="Goker M."/>
            <person name="Woyke T."/>
            <person name="Bristow J."/>
            <person name="Eisen J.A."/>
            <person name="Markowitz V."/>
            <person name="Hugenholtz P."/>
            <person name="Kyrpides N.C."/>
            <person name="Klenk H.P."/>
            <person name="Land M."/>
        </authorList>
    </citation>
    <scope>NUCLEOTIDE SEQUENCE [LARGE SCALE GENOMIC DNA]</scope>
    <source>
        <strain evidence="3">DSM 19672 / NBRC 101217 / Yu37-1</strain>
    </source>
</reference>
<sequence length="169" mass="20521">MEERREDNNEVSLDKKTIDVLVANIIPTSKYFEARFDHLQSQIDIIWKDVNDVKSELKEFEKRVDSRFTELKSDIDKRFEQVDKRFEQVDKRFEEVNKRFEQVDRRFEQIDKRFEQIELKFDKLIERIDTRIDAGMRENRNFTLKLFTFAMTFSAISIIALIGRVLRLF</sequence>
<dbReference type="HOGENOM" id="CLU_1575596_0_0_0"/>
<gene>
    <name evidence="2" type="ordered locus">Calni_1140</name>
</gene>
<dbReference type="Proteomes" id="UP000007039">
    <property type="component" value="Chromosome"/>
</dbReference>
<dbReference type="STRING" id="768670.Calni_1140"/>
<keyword evidence="1" id="KW-0812">Transmembrane</keyword>
<evidence type="ECO:0000313" key="2">
    <source>
        <dbReference type="EMBL" id="ADR19051.1"/>
    </source>
</evidence>
<name>E4TIK3_CALNY</name>
<reference key="1">
    <citation type="submission" date="2010-11" db="EMBL/GenBank/DDBJ databases">
        <title>The complete genome of chromosome of Calditerrivibrio nitroreducens DSM 19672.</title>
        <authorList>
            <consortium name="US DOE Joint Genome Institute (JGI-PGF)"/>
            <person name="Lucas S."/>
            <person name="Copeland A."/>
            <person name="Lapidus A."/>
            <person name="Bruce D."/>
            <person name="Goodwin L."/>
            <person name="Pitluck S."/>
            <person name="Kyrpides N."/>
            <person name="Mavromatis K."/>
            <person name="Ivanova N."/>
            <person name="Mikhailova N."/>
            <person name="Zeytun A."/>
            <person name="Brettin T."/>
            <person name="Detter J.C."/>
            <person name="Tapia R."/>
            <person name="Han C."/>
            <person name="Land M."/>
            <person name="Hauser L."/>
            <person name="Markowitz V."/>
            <person name="Cheng J.-F."/>
            <person name="Hugenholtz P."/>
            <person name="Woyke T."/>
            <person name="Wu D."/>
            <person name="Spring S."/>
            <person name="Schroeder M."/>
            <person name="Brambilla E."/>
            <person name="Klenk H.-P."/>
            <person name="Eisen J.A."/>
        </authorList>
    </citation>
    <scope>NUCLEOTIDE SEQUENCE [LARGE SCALE GENOMIC DNA]</scope>
    <source>
        <strain>DSM 19672</strain>
    </source>
</reference>
<evidence type="ECO:0000256" key="1">
    <source>
        <dbReference type="SAM" id="Phobius"/>
    </source>
</evidence>
<evidence type="ECO:0000313" key="3">
    <source>
        <dbReference type="Proteomes" id="UP000007039"/>
    </source>
</evidence>
<evidence type="ECO:0008006" key="4">
    <source>
        <dbReference type="Google" id="ProtNLM"/>
    </source>
</evidence>
<dbReference type="AlphaFoldDB" id="E4TIK3"/>
<feature type="transmembrane region" description="Helical" evidence="1">
    <location>
        <begin position="146"/>
        <end position="166"/>
    </location>
</feature>
<dbReference type="RefSeq" id="WP_013451263.1">
    <property type="nucleotide sequence ID" value="NC_014758.1"/>
</dbReference>
<keyword evidence="1" id="KW-1133">Transmembrane helix</keyword>
<keyword evidence="3" id="KW-1185">Reference proteome</keyword>
<dbReference type="KEGG" id="cni:Calni_1140"/>
<dbReference type="SUPFAM" id="SSF57997">
    <property type="entry name" value="Tropomyosin"/>
    <property type="match status" value="1"/>
</dbReference>
<organism evidence="2 3">
    <name type="scientific">Calditerrivibrio nitroreducens (strain DSM 19672 / NBRC 101217 / Yu37-1)</name>
    <dbReference type="NCBI Taxonomy" id="768670"/>
    <lineage>
        <taxon>Bacteria</taxon>
        <taxon>Pseudomonadati</taxon>
        <taxon>Deferribacterota</taxon>
        <taxon>Deferribacteres</taxon>
        <taxon>Deferribacterales</taxon>
        <taxon>Calditerrivibrionaceae</taxon>
    </lineage>
</organism>
<keyword evidence="1" id="KW-0472">Membrane</keyword>
<proteinExistence type="predicted"/>
<dbReference type="Gene3D" id="6.10.250.2540">
    <property type="match status" value="2"/>
</dbReference>
<protein>
    <recommendedName>
        <fullName evidence="4">t-SNARE coiled-coil homology domain-containing protein</fullName>
    </recommendedName>
</protein>
<dbReference type="EMBL" id="CP002347">
    <property type="protein sequence ID" value="ADR19051.1"/>
    <property type="molecule type" value="Genomic_DNA"/>
</dbReference>
<accession>E4TIK3</accession>